<accession>A0AB72VDX4</accession>
<proteinExistence type="predicted"/>
<reference evidence="1" key="1">
    <citation type="journal article" date="2007" name="Microbiology">
        <title>Comparative analysis of the Corynebacterium glutamicum group and complete genome sequence of strain R.</title>
        <authorList>
            <person name="Yukawa H."/>
            <person name="Omumasaba C.A."/>
            <person name="Nonaka H."/>
            <person name="Kos P."/>
            <person name="Okai N."/>
            <person name="Suzuki N."/>
            <person name="Suda M."/>
            <person name="Tsuge Y."/>
            <person name="Watanabe J."/>
            <person name="Ikeda Y."/>
            <person name="Vertes A.A."/>
            <person name="Inui M."/>
        </authorList>
    </citation>
    <scope>NUCLEOTIDE SEQUENCE</scope>
    <source>
        <strain evidence="1">R</strain>
    </source>
</reference>
<name>A0AB72VDX4_CORGB</name>
<dbReference type="KEGG" id="cgt:cgR_5055"/>
<evidence type="ECO:0000313" key="1">
    <source>
        <dbReference type="EMBL" id="BAF55744.1"/>
    </source>
</evidence>
<dbReference type="AlphaFoldDB" id="A0AB72VDX4"/>
<dbReference type="Proteomes" id="UP000006698">
    <property type="component" value="Chromosome"/>
</dbReference>
<gene>
    <name evidence="1" type="ordered locus">cgR_5055</name>
</gene>
<organism evidence="1">
    <name type="scientific">Corynebacterium glutamicum (strain R)</name>
    <dbReference type="NCBI Taxonomy" id="340322"/>
    <lineage>
        <taxon>Bacteria</taxon>
        <taxon>Bacillati</taxon>
        <taxon>Actinomycetota</taxon>
        <taxon>Actinomycetes</taxon>
        <taxon>Mycobacteriales</taxon>
        <taxon>Corynebacteriaceae</taxon>
        <taxon>Corynebacterium</taxon>
    </lineage>
</organism>
<sequence>MISVAIVFRNENLRDLALINVFTRLLLETHTPSGQHHLGTVFDGKHNIIVEHSQHFHRGDTSLFHLNRQFLSLQASTVGCDDIAVPVEGLFLVALQGAGAIIVAVYINETIALGHLSCGGRDQVNGTPSGVAQQVDAIFDCFADLHEVIVEVLDAVVVIDCWAGGSVDKHVLCS</sequence>
<protein>
    <submittedName>
        <fullName evidence="1">Uncharacterized protein</fullName>
    </submittedName>
</protein>
<dbReference type="EMBL" id="AP009044">
    <property type="protein sequence ID" value="BAF55744.1"/>
    <property type="molecule type" value="Genomic_DNA"/>
</dbReference>